<organism evidence="2 3">
    <name type="scientific">Jimgerdemannia flammicorona</name>
    <dbReference type="NCBI Taxonomy" id="994334"/>
    <lineage>
        <taxon>Eukaryota</taxon>
        <taxon>Fungi</taxon>
        <taxon>Fungi incertae sedis</taxon>
        <taxon>Mucoromycota</taxon>
        <taxon>Mucoromycotina</taxon>
        <taxon>Endogonomycetes</taxon>
        <taxon>Endogonales</taxon>
        <taxon>Endogonaceae</taxon>
        <taxon>Jimgerdemannia</taxon>
    </lineage>
</organism>
<reference evidence="2 3" key="1">
    <citation type="journal article" date="2018" name="New Phytol.">
        <title>Phylogenomics of Endogonaceae and evolution of mycorrhizas within Mucoromycota.</title>
        <authorList>
            <person name="Chang Y."/>
            <person name="Desiro A."/>
            <person name="Na H."/>
            <person name="Sandor L."/>
            <person name="Lipzen A."/>
            <person name="Clum A."/>
            <person name="Barry K."/>
            <person name="Grigoriev I.V."/>
            <person name="Martin F.M."/>
            <person name="Stajich J.E."/>
            <person name="Smith M.E."/>
            <person name="Bonito G."/>
            <person name="Spatafora J.W."/>
        </authorList>
    </citation>
    <scope>NUCLEOTIDE SEQUENCE [LARGE SCALE GENOMIC DNA]</scope>
    <source>
        <strain evidence="2 3">AD002</strain>
    </source>
</reference>
<comment type="caution">
    <text evidence="2">The sequence shown here is derived from an EMBL/GenBank/DDBJ whole genome shotgun (WGS) entry which is preliminary data.</text>
</comment>
<dbReference type="Proteomes" id="UP000274822">
    <property type="component" value="Unassembled WGS sequence"/>
</dbReference>
<proteinExistence type="predicted"/>
<evidence type="ECO:0000313" key="3">
    <source>
        <dbReference type="Proteomes" id="UP000274822"/>
    </source>
</evidence>
<name>A0A433QZA9_9FUNG</name>
<dbReference type="AlphaFoldDB" id="A0A433QZA9"/>
<evidence type="ECO:0000313" key="2">
    <source>
        <dbReference type="EMBL" id="RUS35114.1"/>
    </source>
</evidence>
<keyword evidence="3" id="KW-1185">Reference proteome</keyword>
<feature type="compositionally biased region" description="Basic and acidic residues" evidence="1">
    <location>
        <begin position="40"/>
        <end position="51"/>
    </location>
</feature>
<feature type="compositionally biased region" description="Polar residues" evidence="1">
    <location>
        <begin position="54"/>
        <end position="69"/>
    </location>
</feature>
<protein>
    <submittedName>
        <fullName evidence="2">Uncharacterized protein</fullName>
    </submittedName>
</protein>
<feature type="region of interest" description="Disordered" evidence="1">
    <location>
        <begin position="35"/>
        <end position="112"/>
    </location>
</feature>
<sequence length="112" mass="12655">MIEDRQGEERDVVGRKAKQKMIEYRQNGVKDVVGRKARRKVTEDQQKKDVEQIAGSNYIATDQFSQGREVQSDHEFRKAPNPNASPAAEGSGSGRGRGLTYDRRNGNGRYRS</sequence>
<accession>A0A433QZA9</accession>
<gene>
    <name evidence="2" type="ORF">BC938DRAFT_475739</name>
</gene>
<evidence type="ECO:0000256" key="1">
    <source>
        <dbReference type="SAM" id="MobiDB-lite"/>
    </source>
</evidence>
<dbReference type="EMBL" id="RBNJ01000216">
    <property type="protein sequence ID" value="RUS35114.1"/>
    <property type="molecule type" value="Genomic_DNA"/>
</dbReference>